<dbReference type="SUPFAM" id="SSF52166">
    <property type="entry name" value="Ribosomal protein L4"/>
    <property type="match status" value="1"/>
</dbReference>
<name>A0AAW0J3X6_MYOGA</name>
<feature type="region of interest" description="Disordered" evidence="4">
    <location>
        <begin position="74"/>
        <end position="98"/>
    </location>
</feature>
<comment type="similarity">
    <text evidence="1">Belongs to the universal ribosomal protein uL4 family.</text>
</comment>
<comment type="caution">
    <text evidence="5">The sequence shown here is derived from an EMBL/GenBank/DDBJ whole genome shotgun (WGS) entry which is preliminary data.</text>
</comment>
<dbReference type="Gene3D" id="3.40.1370.10">
    <property type="match status" value="1"/>
</dbReference>
<feature type="non-terminal residue" evidence="5">
    <location>
        <position position="1"/>
    </location>
</feature>
<evidence type="ECO:0000256" key="1">
    <source>
        <dbReference type="ARBA" id="ARBA00010528"/>
    </source>
</evidence>
<feature type="compositionally biased region" description="Basic residues" evidence="4">
    <location>
        <begin position="74"/>
        <end position="88"/>
    </location>
</feature>
<dbReference type="InterPro" id="IPR045240">
    <property type="entry name" value="Ribosomal_uL4_euk/arch"/>
</dbReference>
<evidence type="ECO:0000256" key="2">
    <source>
        <dbReference type="ARBA" id="ARBA00022980"/>
    </source>
</evidence>
<feature type="region of interest" description="Disordered" evidence="4">
    <location>
        <begin position="210"/>
        <end position="262"/>
    </location>
</feature>
<evidence type="ECO:0000256" key="4">
    <source>
        <dbReference type="SAM" id="MobiDB-lite"/>
    </source>
</evidence>
<keyword evidence="2" id="KW-0689">Ribosomal protein</keyword>
<reference evidence="5 6" key="1">
    <citation type="journal article" date="2023" name="bioRxiv">
        <title>Conserved and derived expression patterns and positive selection on dental genes reveal complex evolutionary context of ever-growing rodent molars.</title>
        <authorList>
            <person name="Calamari Z.T."/>
            <person name="Song A."/>
            <person name="Cohen E."/>
            <person name="Akter M."/>
            <person name="Roy R.D."/>
            <person name="Hallikas O."/>
            <person name="Christensen M.M."/>
            <person name="Li P."/>
            <person name="Marangoni P."/>
            <person name="Jernvall J."/>
            <person name="Klein O.D."/>
        </authorList>
    </citation>
    <scope>NUCLEOTIDE SEQUENCE [LARGE SCALE GENOMIC DNA]</scope>
    <source>
        <strain evidence="5">V071</strain>
    </source>
</reference>
<dbReference type="GO" id="GO:1990904">
    <property type="term" value="C:ribonucleoprotein complex"/>
    <property type="evidence" value="ECO:0007669"/>
    <property type="project" value="UniProtKB-KW"/>
</dbReference>
<gene>
    <name evidence="5" type="ORF">U0070_015881</name>
</gene>
<evidence type="ECO:0000313" key="6">
    <source>
        <dbReference type="Proteomes" id="UP001488838"/>
    </source>
</evidence>
<dbReference type="GO" id="GO:0006412">
    <property type="term" value="P:translation"/>
    <property type="evidence" value="ECO:0007669"/>
    <property type="project" value="InterPro"/>
</dbReference>
<dbReference type="Proteomes" id="UP001488838">
    <property type="component" value="Unassembled WGS sequence"/>
</dbReference>
<dbReference type="GO" id="GO:0003735">
    <property type="term" value="F:structural constituent of ribosome"/>
    <property type="evidence" value="ECO:0007669"/>
    <property type="project" value="InterPro"/>
</dbReference>
<organism evidence="5 6">
    <name type="scientific">Myodes glareolus</name>
    <name type="common">Bank vole</name>
    <name type="synonym">Clethrionomys glareolus</name>
    <dbReference type="NCBI Taxonomy" id="447135"/>
    <lineage>
        <taxon>Eukaryota</taxon>
        <taxon>Metazoa</taxon>
        <taxon>Chordata</taxon>
        <taxon>Craniata</taxon>
        <taxon>Vertebrata</taxon>
        <taxon>Euteleostomi</taxon>
        <taxon>Mammalia</taxon>
        <taxon>Eutheria</taxon>
        <taxon>Euarchontoglires</taxon>
        <taxon>Glires</taxon>
        <taxon>Rodentia</taxon>
        <taxon>Myomorpha</taxon>
        <taxon>Muroidea</taxon>
        <taxon>Cricetidae</taxon>
        <taxon>Arvicolinae</taxon>
        <taxon>Myodes</taxon>
    </lineage>
</organism>
<keyword evidence="6" id="KW-1185">Reference proteome</keyword>
<dbReference type="InterPro" id="IPR023574">
    <property type="entry name" value="Ribosomal_uL4_dom_sf"/>
</dbReference>
<proteinExistence type="inferred from homology"/>
<feature type="compositionally biased region" description="Basic and acidic residues" evidence="4">
    <location>
        <begin position="228"/>
        <end position="259"/>
    </location>
</feature>
<keyword evidence="3" id="KW-0687">Ribonucleoprotein</keyword>
<evidence type="ECO:0000313" key="5">
    <source>
        <dbReference type="EMBL" id="KAK7821415.1"/>
    </source>
</evidence>
<dbReference type="GO" id="GO:0005840">
    <property type="term" value="C:ribosome"/>
    <property type="evidence" value="ECO:0007669"/>
    <property type="project" value="UniProtKB-KW"/>
</dbReference>
<accession>A0AAW0J3X6</accession>
<dbReference type="EMBL" id="JBBHLL010000065">
    <property type="protein sequence ID" value="KAK7821415.1"/>
    <property type="molecule type" value="Genomic_DNA"/>
</dbReference>
<dbReference type="AlphaFoldDB" id="A0AAW0J3X6"/>
<sequence length="338" mass="37231">HQTRAESWGAGRTVTPIPRVPDGGTHDPGLGAFGSMCRLKVEDKITRRPQAVQLLKKLKAWTVLKKVYASQRTRAGKGKMRNQCRSQRRGPCSVSQEDNAYHQGQKIPWYYSANCKKLNSLKLAPGGHTMSTDFPGTRLMSTDLGPEMQRALRAPHKKIHRRVRKKNPPKDAKTACTDAILRQSRTHKLHVKKQEATAAAAAATAALAAESEKRAGPAERGLQKLRKKSQESKEARREKVTTVKKPAAEEKSTTGEKETASAIPPISSIHSARISRVRQNQGIQYEIAQQTVPQKQPQHPLLTSELRGFGPLTVTCSARYFPAGGGRGPIHAFSKDAH</sequence>
<dbReference type="PANTHER" id="PTHR19431">
    <property type="entry name" value="60S RIBOSOMAL PROTEIN L4"/>
    <property type="match status" value="1"/>
</dbReference>
<protein>
    <submittedName>
        <fullName evidence="5">Uncharacterized protein</fullName>
    </submittedName>
</protein>
<feature type="region of interest" description="Disordered" evidence="4">
    <location>
        <begin position="1"/>
        <end position="23"/>
    </location>
</feature>
<evidence type="ECO:0000256" key="3">
    <source>
        <dbReference type="ARBA" id="ARBA00023274"/>
    </source>
</evidence>